<evidence type="ECO:0000313" key="5">
    <source>
        <dbReference type="EMBL" id="KAF4027994.1"/>
    </source>
</evidence>
<dbReference type="EMBL" id="WSZM01001202">
    <property type="protein sequence ID" value="KAF4027994.1"/>
    <property type="molecule type" value="Genomic_DNA"/>
</dbReference>
<dbReference type="GO" id="GO:0016705">
    <property type="term" value="F:oxidoreductase activity, acting on paired donors, with incorporation or reduction of molecular oxygen"/>
    <property type="evidence" value="ECO:0007669"/>
    <property type="project" value="InterPro"/>
</dbReference>
<dbReference type="Gene3D" id="1.10.630.10">
    <property type="entry name" value="Cytochrome P450"/>
    <property type="match status" value="1"/>
</dbReference>
<evidence type="ECO:0000256" key="1">
    <source>
        <dbReference type="ARBA" id="ARBA00010617"/>
    </source>
</evidence>
<dbReference type="InterPro" id="IPR036396">
    <property type="entry name" value="Cyt_P450_sf"/>
</dbReference>
<evidence type="ECO:0000256" key="2">
    <source>
        <dbReference type="ARBA" id="ARBA00022723"/>
    </source>
</evidence>
<sequence>MLPPSLLQRDPILLGLLKNKTNQVACVRYLPSTPLLRNTLEIATNTARLQDWISDRSRERDGQPFAIRLLGKNDIIYMSKPEHFKQVLRQQSSNFNKGPTIHEVYSDFMGEGVLLTNGDRWKYHRRVLTNLFSARALREHMAPVIQRNVQVLTEALYRVIDANELVDFYKLMHKFTFETFTEIGFGRKLGSLASPDTHPFEVAFDEAHRISGHRFTAPVWLWKLKRVLNVGTERRLRDAMAVIDKFLMRTIVGAMERHQHGDRSAKRDIVSIILDTMETSGQRITPGDIRDIVFAGMIAGRDTTADALSWLMHTLHNNPRVARKLRKEILAALPQFAESESYVPSIFHFTSVKLMVCCL</sequence>
<dbReference type="SUPFAM" id="SSF48264">
    <property type="entry name" value="Cytochrome P450"/>
    <property type="match status" value="1"/>
</dbReference>
<keyword evidence="2" id="KW-0479">Metal-binding</keyword>
<dbReference type="GO" id="GO:0005506">
    <property type="term" value="F:iron ion binding"/>
    <property type="evidence" value="ECO:0007669"/>
    <property type="project" value="InterPro"/>
</dbReference>
<dbReference type="Pfam" id="PF00067">
    <property type="entry name" value="p450"/>
    <property type="match status" value="1"/>
</dbReference>
<keyword evidence="6" id="KW-1185">Reference proteome</keyword>
<dbReference type="AlphaFoldDB" id="A0A833VTL1"/>
<comment type="caution">
    <text evidence="5">The sequence shown here is derived from an EMBL/GenBank/DDBJ whole genome shotgun (WGS) entry which is preliminary data.</text>
</comment>
<comment type="similarity">
    <text evidence="1">Belongs to the cytochrome P450 family.</text>
</comment>
<reference evidence="5" key="1">
    <citation type="submission" date="2020-04" db="EMBL/GenBank/DDBJ databases">
        <title>Hybrid Assembly of Korean Phytophthora infestans isolates.</title>
        <authorList>
            <person name="Prokchorchik M."/>
            <person name="Lee Y."/>
            <person name="Seo J."/>
            <person name="Cho J.-H."/>
            <person name="Park Y.-E."/>
            <person name="Jang D.-C."/>
            <person name="Im J.-S."/>
            <person name="Choi J.-G."/>
            <person name="Park H.-J."/>
            <person name="Lee G.-B."/>
            <person name="Lee Y.-G."/>
            <person name="Hong S.-Y."/>
            <person name="Cho K."/>
            <person name="Sohn K.H."/>
        </authorList>
    </citation>
    <scope>NUCLEOTIDE SEQUENCE</scope>
    <source>
        <strain evidence="5">KR_1_A1</strain>
    </source>
</reference>
<dbReference type="PANTHER" id="PTHR24296">
    <property type="entry name" value="CYTOCHROME P450"/>
    <property type="match status" value="1"/>
</dbReference>
<organism evidence="5 6">
    <name type="scientific">Phytophthora infestans</name>
    <name type="common">Potato late blight agent</name>
    <name type="synonym">Botrytis infestans</name>
    <dbReference type="NCBI Taxonomy" id="4787"/>
    <lineage>
        <taxon>Eukaryota</taxon>
        <taxon>Sar</taxon>
        <taxon>Stramenopiles</taxon>
        <taxon>Oomycota</taxon>
        <taxon>Peronosporomycetes</taxon>
        <taxon>Peronosporales</taxon>
        <taxon>Peronosporaceae</taxon>
        <taxon>Phytophthora</taxon>
    </lineage>
</organism>
<keyword evidence="4" id="KW-0408">Iron</keyword>
<dbReference type="GO" id="GO:0020037">
    <property type="term" value="F:heme binding"/>
    <property type="evidence" value="ECO:0007669"/>
    <property type="project" value="InterPro"/>
</dbReference>
<gene>
    <name evidence="5" type="ORF">GN244_ATG20355</name>
</gene>
<accession>A0A833VTL1</accession>
<evidence type="ECO:0000256" key="3">
    <source>
        <dbReference type="ARBA" id="ARBA00023002"/>
    </source>
</evidence>
<dbReference type="GO" id="GO:0004497">
    <property type="term" value="F:monooxygenase activity"/>
    <property type="evidence" value="ECO:0007669"/>
    <property type="project" value="InterPro"/>
</dbReference>
<evidence type="ECO:0000256" key="4">
    <source>
        <dbReference type="ARBA" id="ARBA00023004"/>
    </source>
</evidence>
<dbReference type="InterPro" id="IPR001128">
    <property type="entry name" value="Cyt_P450"/>
</dbReference>
<keyword evidence="3" id="KW-0560">Oxidoreductase</keyword>
<proteinExistence type="inferred from homology"/>
<protein>
    <submittedName>
        <fullName evidence="5">Cytochrome P450</fullName>
    </submittedName>
</protein>
<name>A0A833VTL1_PHYIN</name>
<dbReference type="Proteomes" id="UP000602510">
    <property type="component" value="Unassembled WGS sequence"/>
</dbReference>
<evidence type="ECO:0000313" key="6">
    <source>
        <dbReference type="Proteomes" id="UP000602510"/>
    </source>
</evidence>